<evidence type="ECO:0000259" key="6">
    <source>
        <dbReference type="SMART" id="SM00861"/>
    </source>
</evidence>
<dbReference type="Gene3D" id="3.40.50.970">
    <property type="match status" value="2"/>
</dbReference>
<dbReference type="Pfam" id="PF02779">
    <property type="entry name" value="Transket_pyr"/>
    <property type="match status" value="1"/>
</dbReference>
<accession>K1SQC3</accession>
<evidence type="ECO:0000256" key="5">
    <source>
        <dbReference type="ARBA" id="ARBA00023052"/>
    </source>
</evidence>
<dbReference type="AlphaFoldDB" id="K1SQC3"/>
<dbReference type="GO" id="GO:0005829">
    <property type="term" value="C:cytosol"/>
    <property type="evidence" value="ECO:0007669"/>
    <property type="project" value="TreeGrafter"/>
</dbReference>
<comment type="cofactor">
    <cofactor evidence="1">
        <name>Mg(2+)</name>
        <dbReference type="ChEBI" id="CHEBI:18420"/>
    </cofactor>
</comment>
<evidence type="ECO:0000256" key="2">
    <source>
        <dbReference type="ARBA" id="ARBA00011738"/>
    </source>
</evidence>
<evidence type="ECO:0000256" key="3">
    <source>
        <dbReference type="ARBA" id="ARBA00022679"/>
    </source>
</evidence>
<dbReference type="PANTHER" id="PTHR43322">
    <property type="entry name" value="1-D-DEOXYXYLULOSE 5-PHOSPHATE SYNTHASE-RELATED"/>
    <property type="match status" value="1"/>
</dbReference>
<evidence type="ECO:0000313" key="7">
    <source>
        <dbReference type="EMBL" id="EKC59773.1"/>
    </source>
</evidence>
<comment type="subunit">
    <text evidence="2">Homodimer.</text>
</comment>
<dbReference type="InterPro" id="IPR029061">
    <property type="entry name" value="THDP-binding"/>
</dbReference>
<reference evidence="7" key="1">
    <citation type="journal article" date="2013" name="Environ. Microbiol.">
        <title>Microbiota from the distal guts of lean and obese adolescents exhibit partial functional redundancy besides clear differences in community structure.</title>
        <authorList>
            <person name="Ferrer M."/>
            <person name="Ruiz A."/>
            <person name="Lanza F."/>
            <person name="Haange S.B."/>
            <person name="Oberbach A."/>
            <person name="Till H."/>
            <person name="Bargiela R."/>
            <person name="Campoy C."/>
            <person name="Segura M.T."/>
            <person name="Richter M."/>
            <person name="von Bergen M."/>
            <person name="Seifert J."/>
            <person name="Suarez A."/>
        </authorList>
    </citation>
    <scope>NUCLEOTIDE SEQUENCE</scope>
</reference>
<proteinExistence type="predicted"/>
<gene>
    <name evidence="7" type="ORF">OBE_09324</name>
</gene>
<dbReference type="SUPFAM" id="SSF52518">
    <property type="entry name" value="Thiamin diphosphate-binding fold (THDP-binding)"/>
    <property type="match status" value="2"/>
</dbReference>
<evidence type="ECO:0000256" key="4">
    <source>
        <dbReference type="ARBA" id="ARBA00022842"/>
    </source>
</evidence>
<keyword evidence="5" id="KW-0786">Thiamine pyrophosphate</keyword>
<dbReference type="Pfam" id="PF13292">
    <property type="entry name" value="DXP_synthase_N"/>
    <property type="match status" value="1"/>
</dbReference>
<name>K1SQC3_9ZZZZ</name>
<dbReference type="GO" id="GO:0008661">
    <property type="term" value="F:1-deoxy-D-xylulose-5-phosphate synthase activity"/>
    <property type="evidence" value="ECO:0007669"/>
    <property type="project" value="InterPro"/>
</dbReference>
<feature type="non-terminal residue" evidence="7">
    <location>
        <position position="177"/>
    </location>
</feature>
<dbReference type="GO" id="GO:0019288">
    <property type="term" value="P:isopentenyl diphosphate biosynthetic process, methylerythritol 4-phosphate pathway"/>
    <property type="evidence" value="ECO:0007669"/>
    <property type="project" value="TreeGrafter"/>
</dbReference>
<protein>
    <submittedName>
        <fullName evidence="7">1-deoxy-D-xylulose-5-phosphate synthase</fullName>
    </submittedName>
</protein>
<dbReference type="EMBL" id="AJWZ01006434">
    <property type="protein sequence ID" value="EKC59773.1"/>
    <property type="molecule type" value="Genomic_DNA"/>
</dbReference>
<dbReference type="SMART" id="SM00861">
    <property type="entry name" value="Transket_pyr"/>
    <property type="match status" value="1"/>
</dbReference>
<keyword evidence="3" id="KW-0808">Transferase</keyword>
<dbReference type="CDD" id="cd07033">
    <property type="entry name" value="TPP_PYR_DXS_TK_like"/>
    <property type="match status" value="1"/>
</dbReference>
<organism evidence="7">
    <name type="scientific">human gut metagenome</name>
    <dbReference type="NCBI Taxonomy" id="408170"/>
    <lineage>
        <taxon>unclassified sequences</taxon>
        <taxon>metagenomes</taxon>
        <taxon>organismal metagenomes</taxon>
    </lineage>
</organism>
<feature type="domain" description="Transketolase-like pyrimidine-binding" evidence="6">
    <location>
        <begin position="66"/>
        <end position="177"/>
    </location>
</feature>
<sequence length="177" mass="19213">MGPIDGHNITQLCEALEGAKMVNAPVLLHINTVKGKGYDFAEKSPSEFHGISKFNINTGEPVYGGTNFSAEFGDFLCDIASKDKRICAITAAMSLGTGLEKFRKQFPDRFYDVGIAEEHAVTFSSGLARGGMVPVFAVYSTFLQRCYDQLVHDGAMQHLHMIIAVDRAGFVGEDGIS</sequence>
<dbReference type="InterPro" id="IPR005475">
    <property type="entry name" value="Transketolase-like_Pyr-bd"/>
</dbReference>
<evidence type="ECO:0000256" key="1">
    <source>
        <dbReference type="ARBA" id="ARBA00001946"/>
    </source>
</evidence>
<dbReference type="PANTHER" id="PTHR43322:SF5">
    <property type="entry name" value="1-DEOXY-D-XYLULOSE-5-PHOSPHATE SYNTHASE, CHLOROPLASTIC"/>
    <property type="match status" value="1"/>
</dbReference>
<comment type="caution">
    <text evidence="7">The sequence shown here is derived from an EMBL/GenBank/DDBJ whole genome shotgun (WGS) entry which is preliminary data.</text>
</comment>
<keyword evidence="4" id="KW-0460">Magnesium</keyword>
<dbReference type="GO" id="GO:0016114">
    <property type="term" value="P:terpenoid biosynthetic process"/>
    <property type="evidence" value="ECO:0007669"/>
    <property type="project" value="InterPro"/>
</dbReference>
<dbReference type="InterPro" id="IPR005477">
    <property type="entry name" value="Dxylulose-5-P_synthase"/>
</dbReference>